<dbReference type="Proteomes" id="UP000011115">
    <property type="component" value="Unassembled WGS sequence"/>
</dbReference>
<dbReference type="PaxDb" id="4113-PGSC0003DMT400092638"/>
<accession>M1DQ81</accession>
<feature type="compositionally biased region" description="Low complexity" evidence="1">
    <location>
        <begin position="49"/>
        <end position="63"/>
    </location>
</feature>
<dbReference type="Gramene" id="PGSC0003DMT400092638">
    <property type="protein sequence ID" value="PGSC0003DMT400092638"/>
    <property type="gene ID" value="PGSC0003DMG400042209"/>
</dbReference>
<protein>
    <submittedName>
        <fullName evidence="4">Integrase core domain containing protein</fullName>
    </submittedName>
</protein>
<dbReference type="AlphaFoldDB" id="M1DQ81"/>
<feature type="region of interest" description="Disordered" evidence="1">
    <location>
        <begin position="22"/>
        <end position="120"/>
    </location>
</feature>
<keyword evidence="5" id="KW-1185">Reference proteome</keyword>
<feature type="compositionally biased region" description="Low complexity" evidence="1">
    <location>
        <begin position="86"/>
        <end position="103"/>
    </location>
</feature>
<reference evidence="4" key="2">
    <citation type="submission" date="2015-06" db="UniProtKB">
        <authorList>
            <consortium name="EnsemblPlants"/>
        </authorList>
    </citation>
    <scope>IDENTIFICATION</scope>
    <source>
        <strain evidence="4">DM1-3 516 R44</strain>
    </source>
</reference>
<dbReference type="HOGENOM" id="CLU_763777_0_0_1"/>
<organism evidence="4 5">
    <name type="scientific">Solanum tuberosum</name>
    <name type="common">Potato</name>
    <dbReference type="NCBI Taxonomy" id="4113"/>
    <lineage>
        <taxon>Eukaryota</taxon>
        <taxon>Viridiplantae</taxon>
        <taxon>Streptophyta</taxon>
        <taxon>Embryophyta</taxon>
        <taxon>Tracheophyta</taxon>
        <taxon>Spermatophyta</taxon>
        <taxon>Magnoliopsida</taxon>
        <taxon>eudicotyledons</taxon>
        <taxon>Gunneridae</taxon>
        <taxon>Pentapetalae</taxon>
        <taxon>asterids</taxon>
        <taxon>lamiids</taxon>
        <taxon>Solanales</taxon>
        <taxon>Solanaceae</taxon>
        <taxon>Solanoideae</taxon>
        <taxon>Solaneae</taxon>
        <taxon>Solanum</taxon>
    </lineage>
</organism>
<evidence type="ECO:0000259" key="3">
    <source>
        <dbReference type="Pfam" id="PF20167"/>
    </source>
</evidence>
<name>M1DQ81_SOLTU</name>
<keyword evidence="2" id="KW-0812">Transmembrane</keyword>
<evidence type="ECO:0000256" key="2">
    <source>
        <dbReference type="SAM" id="Phobius"/>
    </source>
</evidence>
<feature type="region of interest" description="Disordered" evidence="1">
    <location>
        <begin position="338"/>
        <end position="363"/>
    </location>
</feature>
<keyword evidence="2" id="KW-1133">Transmembrane helix</keyword>
<dbReference type="InterPro" id="IPR046796">
    <property type="entry name" value="Transposase_32_dom"/>
</dbReference>
<feature type="transmembrane region" description="Helical" evidence="2">
    <location>
        <begin position="287"/>
        <end position="307"/>
    </location>
</feature>
<sequence>MFAIVQARYENFAENGLVQKFTDHIDGPPINSRTVNGVCRPQASSSENGSTAGSESTHASSSESSHDSGFESSHASGSIAKLAIGSGENEQAASSNEATSSESVPAPRNNDPTPVADEPNRWCVEGQWQIYRDTKMLNEKEKMARLITEEHNVLTGSLHTVPKIHRLFKLHKCDWMAQAPGTYNEEIMREFYASYVATLRGSIFKRANPNEQDPLTSTMVQGCPVDISRATISRFLYGPITGHSWSLNTAEFDYRGTSCGAVFSRERLSSGRVSPTKSDNQLTWDRVIMVAALVAGLEISFALMLLAEIHERAFKTSTTYPFPCLIRDGANVADTVEQAQRAPGSGTSLGRKSYRHGGAGTGR</sequence>
<proteinExistence type="predicted"/>
<dbReference type="EnsemblPlants" id="PGSC0003DMT400092638">
    <property type="protein sequence ID" value="PGSC0003DMT400092638"/>
    <property type="gene ID" value="PGSC0003DMG400042209"/>
</dbReference>
<feature type="domain" description="Putative plant transposon protein" evidence="3">
    <location>
        <begin position="171"/>
        <end position="327"/>
    </location>
</feature>
<evidence type="ECO:0000313" key="5">
    <source>
        <dbReference type="Proteomes" id="UP000011115"/>
    </source>
</evidence>
<reference evidence="5" key="1">
    <citation type="journal article" date="2011" name="Nature">
        <title>Genome sequence and analysis of the tuber crop potato.</title>
        <authorList>
            <consortium name="The Potato Genome Sequencing Consortium"/>
        </authorList>
    </citation>
    <scope>NUCLEOTIDE SEQUENCE [LARGE SCALE GENOMIC DNA]</scope>
    <source>
        <strain evidence="5">cv. DM1-3 516 R44</strain>
    </source>
</reference>
<dbReference type="InParanoid" id="M1DQ81"/>
<evidence type="ECO:0000313" key="4">
    <source>
        <dbReference type="EnsemblPlants" id="PGSC0003DMT400092638"/>
    </source>
</evidence>
<evidence type="ECO:0000256" key="1">
    <source>
        <dbReference type="SAM" id="MobiDB-lite"/>
    </source>
</evidence>
<keyword evidence="2" id="KW-0472">Membrane</keyword>
<dbReference type="Pfam" id="PF20167">
    <property type="entry name" value="Transposase_32"/>
    <property type="match status" value="1"/>
</dbReference>